<name>A0A917EDK7_9FLAO</name>
<dbReference type="Proteomes" id="UP000599688">
    <property type="component" value="Unassembled WGS sequence"/>
</dbReference>
<gene>
    <name evidence="1" type="ORF">GCM10010831_24820</name>
</gene>
<evidence type="ECO:0008006" key="3">
    <source>
        <dbReference type="Google" id="ProtNLM"/>
    </source>
</evidence>
<comment type="caution">
    <text evidence="1">The sequence shown here is derived from an EMBL/GenBank/DDBJ whole genome shotgun (WGS) entry which is preliminary data.</text>
</comment>
<reference evidence="1 2" key="1">
    <citation type="journal article" date="2014" name="Int. J. Syst. Evol. Microbiol.">
        <title>Complete genome sequence of Corynebacterium casei LMG S-19264T (=DSM 44701T), isolated from a smear-ripened cheese.</title>
        <authorList>
            <consortium name="US DOE Joint Genome Institute (JGI-PGF)"/>
            <person name="Walter F."/>
            <person name="Albersmeier A."/>
            <person name="Kalinowski J."/>
            <person name="Ruckert C."/>
        </authorList>
    </citation>
    <scope>NUCLEOTIDE SEQUENCE [LARGE SCALE GENOMIC DNA]</scope>
    <source>
        <strain evidence="1 2">CGMCC 1.12925</strain>
    </source>
</reference>
<evidence type="ECO:0000313" key="1">
    <source>
        <dbReference type="EMBL" id="GGE22938.1"/>
    </source>
</evidence>
<organism evidence="1 2">
    <name type="scientific">Psychroflexus salis</name>
    <dbReference type="NCBI Taxonomy" id="1526574"/>
    <lineage>
        <taxon>Bacteria</taxon>
        <taxon>Pseudomonadati</taxon>
        <taxon>Bacteroidota</taxon>
        <taxon>Flavobacteriia</taxon>
        <taxon>Flavobacteriales</taxon>
        <taxon>Flavobacteriaceae</taxon>
        <taxon>Psychroflexus</taxon>
    </lineage>
</organism>
<sequence>MREKLANIKKKENEIKINHKKIILVLTLTLLISCGFESSDKSNDYSTTKTKVENLKLNKENKYGWAVVGMIRNESSSSIKGFVKIKFLNSNKDIVYSTMARVNDGDYFGPGQAASFDYHAAPSKFDGVTEFLVEFVEK</sequence>
<dbReference type="EMBL" id="BMGL01000018">
    <property type="protein sequence ID" value="GGE22938.1"/>
    <property type="molecule type" value="Genomic_DNA"/>
</dbReference>
<proteinExistence type="predicted"/>
<evidence type="ECO:0000313" key="2">
    <source>
        <dbReference type="Proteomes" id="UP000599688"/>
    </source>
</evidence>
<keyword evidence="2" id="KW-1185">Reference proteome</keyword>
<dbReference type="AlphaFoldDB" id="A0A917EDK7"/>
<dbReference type="PROSITE" id="PS51257">
    <property type="entry name" value="PROKAR_LIPOPROTEIN"/>
    <property type="match status" value="1"/>
</dbReference>
<protein>
    <recommendedName>
        <fullName evidence="3">Lipoprotein</fullName>
    </recommendedName>
</protein>
<accession>A0A917EDK7</accession>